<dbReference type="InterPro" id="IPR036291">
    <property type="entry name" value="NAD(P)-bd_dom_sf"/>
</dbReference>
<dbReference type="PRINTS" id="PR00081">
    <property type="entry name" value="GDHRDH"/>
</dbReference>
<evidence type="ECO:0000313" key="5">
    <source>
        <dbReference type="Proteomes" id="UP000316621"/>
    </source>
</evidence>
<sequence>MELDLLSLSSVRSFAEAWMQRALPLDLLINNAGIYKPGEPQTFSKDGVELQMQVNHIAPSLLTMLLLPSLLRASSPRIVSVSSITDLTLKAHREATIELESWNSKVEQDKFSGFLTYGSSKLVQLMFLKTLADKVMQQKENADFKCIAVHPGGVGTNIDPMAYIAASTGLMFTPAEGSRSVIFCAASEDVNESLYNGFGYYSYDCKPDRISPLAYDTDACCMVWQKTMEILRIDNNYVLHLLGNN</sequence>
<dbReference type="SUPFAM" id="SSF51735">
    <property type="entry name" value="NAD(P)-binding Rossmann-fold domains"/>
    <property type="match status" value="1"/>
</dbReference>
<dbReference type="STRING" id="3469.A0A4Y7K646"/>
<proteinExistence type="inferred from homology"/>
<accession>A0A4Y7K646</accession>
<protein>
    <submittedName>
        <fullName evidence="4">Uncharacterized protein</fullName>
    </submittedName>
</protein>
<dbReference type="Gramene" id="RZC67820">
    <property type="protein sequence ID" value="RZC67820"/>
    <property type="gene ID" value="C5167_011502"/>
</dbReference>
<dbReference type="GO" id="GO:0016491">
    <property type="term" value="F:oxidoreductase activity"/>
    <property type="evidence" value="ECO:0007669"/>
    <property type="project" value="UniProtKB-KW"/>
</dbReference>
<gene>
    <name evidence="4" type="ORF">C5167_011502</name>
</gene>
<dbReference type="PANTHER" id="PTHR24320">
    <property type="entry name" value="RETINOL DEHYDROGENASE"/>
    <property type="match status" value="1"/>
</dbReference>
<dbReference type="Proteomes" id="UP000316621">
    <property type="component" value="Chromosome 6"/>
</dbReference>
<dbReference type="AlphaFoldDB" id="A0A4Y7K646"/>
<dbReference type="EMBL" id="CM010720">
    <property type="protein sequence ID" value="RZC67820.1"/>
    <property type="molecule type" value="Genomic_DNA"/>
</dbReference>
<dbReference type="InterPro" id="IPR002347">
    <property type="entry name" value="SDR_fam"/>
</dbReference>
<evidence type="ECO:0000313" key="4">
    <source>
        <dbReference type="EMBL" id="RZC67820.1"/>
    </source>
</evidence>
<dbReference type="Gene3D" id="3.40.50.720">
    <property type="entry name" value="NAD(P)-binding Rossmann-like Domain"/>
    <property type="match status" value="1"/>
</dbReference>
<evidence type="ECO:0000256" key="1">
    <source>
        <dbReference type="ARBA" id="ARBA00006484"/>
    </source>
</evidence>
<dbReference type="Pfam" id="PF00106">
    <property type="entry name" value="adh_short"/>
    <property type="match status" value="1"/>
</dbReference>
<reference evidence="4 5" key="1">
    <citation type="journal article" date="2018" name="Science">
        <title>The opium poppy genome and morphinan production.</title>
        <authorList>
            <person name="Guo L."/>
            <person name="Winzer T."/>
            <person name="Yang X."/>
            <person name="Li Y."/>
            <person name="Ning Z."/>
            <person name="He Z."/>
            <person name="Teodor R."/>
            <person name="Lu Y."/>
            <person name="Bowser T.A."/>
            <person name="Graham I.A."/>
            <person name="Ye K."/>
        </authorList>
    </citation>
    <scope>NUCLEOTIDE SEQUENCE [LARGE SCALE GENOMIC DNA]</scope>
    <source>
        <strain evidence="5">cv. HN1</strain>
        <tissue evidence="4">Leaves</tissue>
    </source>
</reference>
<dbReference type="OMA" id="WESRIDE"/>
<keyword evidence="2" id="KW-0560">Oxidoreductase</keyword>
<keyword evidence="5" id="KW-1185">Reference proteome</keyword>
<dbReference type="PANTHER" id="PTHR24320:SF148">
    <property type="entry name" value="NAD(P)-BINDING ROSSMANN-FOLD SUPERFAMILY PROTEIN"/>
    <property type="match status" value="1"/>
</dbReference>
<comment type="similarity">
    <text evidence="1 3">Belongs to the short-chain dehydrogenases/reductases (SDR) family.</text>
</comment>
<evidence type="ECO:0000256" key="2">
    <source>
        <dbReference type="ARBA" id="ARBA00023002"/>
    </source>
</evidence>
<dbReference type="PRINTS" id="PR00080">
    <property type="entry name" value="SDRFAMILY"/>
</dbReference>
<evidence type="ECO:0000256" key="3">
    <source>
        <dbReference type="RuleBase" id="RU000363"/>
    </source>
</evidence>
<organism evidence="4 5">
    <name type="scientific">Papaver somniferum</name>
    <name type="common">Opium poppy</name>
    <dbReference type="NCBI Taxonomy" id="3469"/>
    <lineage>
        <taxon>Eukaryota</taxon>
        <taxon>Viridiplantae</taxon>
        <taxon>Streptophyta</taxon>
        <taxon>Embryophyta</taxon>
        <taxon>Tracheophyta</taxon>
        <taxon>Spermatophyta</taxon>
        <taxon>Magnoliopsida</taxon>
        <taxon>Ranunculales</taxon>
        <taxon>Papaveraceae</taxon>
        <taxon>Papaveroideae</taxon>
        <taxon>Papaver</taxon>
    </lineage>
</organism>
<name>A0A4Y7K646_PAPSO</name>